<dbReference type="PANTHER" id="PTHR43690">
    <property type="entry name" value="NARDILYSIN"/>
    <property type="match status" value="1"/>
</dbReference>
<evidence type="ECO:0000259" key="2">
    <source>
        <dbReference type="Pfam" id="PF16187"/>
    </source>
</evidence>
<proteinExistence type="predicted"/>
<dbReference type="OrthoDB" id="952271at2759"/>
<dbReference type="InterPro" id="IPR032632">
    <property type="entry name" value="Peptidase_M16_M"/>
</dbReference>
<reference evidence="3" key="1">
    <citation type="submission" date="2013-04" db="EMBL/GenBank/DDBJ databases">
        <authorList>
            <person name="Qu J."/>
            <person name="Murali S.C."/>
            <person name="Bandaranaike D."/>
            <person name="Bellair M."/>
            <person name="Blankenburg K."/>
            <person name="Chao H."/>
            <person name="Dinh H."/>
            <person name="Doddapaneni H."/>
            <person name="Downs B."/>
            <person name="Dugan-Rocha S."/>
            <person name="Elkadiri S."/>
            <person name="Gnanaolivu R.D."/>
            <person name="Hernandez B."/>
            <person name="Javaid M."/>
            <person name="Jayaseelan J.C."/>
            <person name="Lee S."/>
            <person name="Li M."/>
            <person name="Ming W."/>
            <person name="Munidasa M."/>
            <person name="Muniz J."/>
            <person name="Nguyen L."/>
            <person name="Ongeri F."/>
            <person name="Osuji N."/>
            <person name="Pu L.-L."/>
            <person name="Puazo M."/>
            <person name="Qu C."/>
            <person name="Quiroz J."/>
            <person name="Raj R."/>
            <person name="Weissenberger G."/>
            <person name="Xin Y."/>
            <person name="Zou X."/>
            <person name="Han Y."/>
            <person name="Richards S."/>
            <person name="Worley K."/>
            <person name="Muzny D."/>
            <person name="Gibbs R."/>
        </authorList>
    </citation>
    <scope>NUCLEOTIDE SEQUENCE</scope>
    <source>
        <strain evidence="3">Sampled in the wild</strain>
    </source>
</reference>
<evidence type="ECO:0000313" key="4">
    <source>
        <dbReference type="Proteomes" id="UP000792457"/>
    </source>
</evidence>
<accession>A0A8K0KNX5</accession>
<keyword evidence="1" id="KW-0479">Metal-binding</keyword>
<sequence>MLQEIQAVIDALTPESVNIMVCSKTYAGSSDSYLTEKWFGTQYLVEDIPTNWLSSWKSAFHEDFHLPHPNIFLPTDFSLLPLPEAQSPPHPVCAVSDNTMEIWVKQDSKFRLPHMHCCFQLVSPAAIASPQTAVMLDLFVGLLRQQLVEDVYAAEVAGLSLEINPSNKGIVIKVHGFHHKLPILLETIFHHMTHFRKNFTEDMFDALKRRQQQCYYNSFLQPEKLA</sequence>
<dbReference type="AlphaFoldDB" id="A0A8K0KNX5"/>
<name>A0A8K0KNX5_LADFU</name>
<dbReference type="InterPro" id="IPR050626">
    <property type="entry name" value="Peptidase_M16"/>
</dbReference>
<organism evidence="3 4">
    <name type="scientific">Ladona fulva</name>
    <name type="common">Scarce chaser dragonfly</name>
    <name type="synonym">Libellula fulva</name>
    <dbReference type="NCBI Taxonomy" id="123851"/>
    <lineage>
        <taxon>Eukaryota</taxon>
        <taxon>Metazoa</taxon>
        <taxon>Ecdysozoa</taxon>
        <taxon>Arthropoda</taxon>
        <taxon>Hexapoda</taxon>
        <taxon>Insecta</taxon>
        <taxon>Pterygota</taxon>
        <taxon>Palaeoptera</taxon>
        <taxon>Odonata</taxon>
        <taxon>Epiprocta</taxon>
        <taxon>Anisoptera</taxon>
        <taxon>Libelluloidea</taxon>
        <taxon>Libellulidae</taxon>
        <taxon>Ladona</taxon>
    </lineage>
</organism>
<dbReference type="Gene3D" id="3.30.830.10">
    <property type="entry name" value="Metalloenzyme, LuxS/M16 peptidase-like"/>
    <property type="match status" value="2"/>
</dbReference>
<feature type="domain" description="Peptidase M16 middle/third" evidence="2">
    <location>
        <begin position="3"/>
        <end position="225"/>
    </location>
</feature>
<dbReference type="InterPro" id="IPR011249">
    <property type="entry name" value="Metalloenz_LuxS/M16"/>
</dbReference>
<gene>
    <name evidence="3" type="ORF">J437_LFUL018637</name>
</gene>
<comment type="caution">
    <text evidence="3">The sequence shown here is derived from an EMBL/GenBank/DDBJ whole genome shotgun (WGS) entry which is preliminary data.</text>
</comment>
<keyword evidence="4" id="KW-1185">Reference proteome</keyword>
<dbReference type="PANTHER" id="PTHR43690:SF18">
    <property type="entry name" value="INSULIN-DEGRADING ENZYME-RELATED"/>
    <property type="match status" value="1"/>
</dbReference>
<dbReference type="SUPFAM" id="SSF63411">
    <property type="entry name" value="LuxS/MPP-like metallohydrolase"/>
    <property type="match status" value="2"/>
</dbReference>
<dbReference type="Pfam" id="PF16187">
    <property type="entry name" value="Peptidase_M16_M"/>
    <property type="match status" value="1"/>
</dbReference>
<feature type="non-terminal residue" evidence="3">
    <location>
        <position position="1"/>
    </location>
</feature>
<reference evidence="3" key="2">
    <citation type="submission" date="2017-10" db="EMBL/GenBank/DDBJ databases">
        <title>Ladona fulva Genome sequencing and assembly.</title>
        <authorList>
            <person name="Murali S."/>
            <person name="Richards S."/>
            <person name="Bandaranaike D."/>
            <person name="Bellair M."/>
            <person name="Blankenburg K."/>
            <person name="Chao H."/>
            <person name="Dinh H."/>
            <person name="Doddapaneni H."/>
            <person name="Dugan-Rocha S."/>
            <person name="Elkadiri S."/>
            <person name="Gnanaolivu R."/>
            <person name="Hernandez B."/>
            <person name="Skinner E."/>
            <person name="Javaid M."/>
            <person name="Lee S."/>
            <person name="Li M."/>
            <person name="Ming W."/>
            <person name="Munidasa M."/>
            <person name="Muniz J."/>
            <person name="Nguyen L."/>
            <person name="Hughes D."/>
            <person name="Osuji N."/>
            <person name="Pu L.-L."/>
            <person name="Puazo M."/>
            <person name="Qu C."/>
            <person name="Quiroz J."/>
            <person name="Raj R."/>
            <person name="Weissenberger G."/>
            <person name="Xin Y."/>
            <person name="Zou X."/>
            <person name="Han Y."/>
            <person name="Worley K."/>
            <person name="Muzny D."/>
            <person name="Gibbs R."/>
        </authorList>
    </citation>
    <scope>NUCLEOTIDE SEQUENCE</scope>
    <source>
        <strain evidence="3">Sampled in the wild</strain>
    </source>
</reference>
<dbReference type="Proteomes" id="UP000792457">
    <property type="component" value="Unassembled WGS sequence"/>
</dbReference>
<protein>
    <recommendedName>
        <fullName evidence="2">Peptidase M16 middle/third domain-containing protein</fullName>
    </recommendedName>
</protein>
<evidence type="ECO:0000313" key="3">
    <source>
        <dbReference type="EMBL" id="KAG8238764.1"/>
    </source>
</evidence>
<dbReference type="GO" id="GO:0046872">
    <property type="term" value="F:metal ion binding"/>
    <property type="evidence" value="ECO:0007669"/>
    <property type="project" value="UniProtKB-KW"/>
</dbReference>
<evidence type="ECO:0000256" key="1">
    <source>
        <dbReference type="ARBA" id="ARBA00022723"/>
    </source>
</evidence>
<dbReference type="EMBL" id="KZ309431">
    <property type="protein sequence ID" value="KAG8238764.1"/>
    <property type="molecule type" value="Genomic_DNA"/>
</dbReference>